<dbReference type="VEuPathDB" id="ToxoDB:ETH2_0511100"/>
<accession>U6L171</accession>
<protein>
    <submittedName>
        <fullName evidence="1">Uncharacterized protein</fullName>
    </submittedName>
</protein>
<sequence>MGANPTTLNSSRRARLSEATAQLIGKGQQPRDLYKRSSSASTAQQLQQQLPEQLLLQLQQVRLTICSEAEIADTLAGQLPLLLQFDQGEKSPIQVWVRKGLQGSSSDPPEEEAATQLRPALQLVCLDPFQVSRLRIILSRVGAAASAEAAALASKLKCPHSLDQMDDLPVLRNCASSNCSSRPQVYAEANSTGELMLRVCAPPSPWKLACLWRQDFYTAFCRLLQQQDQQERDAAIVKIAGELPLRFWQIEWLRLQRLFGSALQELLTMLKQQQKQQGEEVGDCPYVRLASNLTAASAAAPTTLAATTARDAAEEALQMCCCN</sequence>
<name>U6L171_EIMTE</name>
<evidence type="ECO:0000313" key="1">
    <source>
        <dbReference type="EMBL" id="CDJ44162.1"/>
    </source>
</evidence>
<feature type="non-terminal residue" evidence="1">
    <location>
        <position position="323"/>
    </location>
</feature>
<proteinExistence type="predicted"/>
<dbReference type="OrthoDB" id="346930at2759"/>
<reference evidence="1" key="2">
    <citation type="submission" date="2013-10" db="EMBL/GenBank/DDBJ databases">
        <authorList>
            <person name="Aslett M."/>
        </authorList>
    </citation>
    <scope>NUCLEOTIDE SEQUENCE [LARGE SCALE GENOMIC DNA]</scope>
    <source>
        <strain evidence="1">Houghton</strain>
    </source>
</reference>
<dbReference type="Proteomes" id="UP000030747">
    <property type="component" value="Unassembled WGS sequence"/>
</dbReference>
<dbReference type="RefSeq" id="XP_013234911.1">
    <property type="nucleotide sequence ID" value="XM_013379457.1"/>
</dbReference>
<dbReference type="EMBL" id="HG676611">
    <property type="protein sequence ID" value="CDJ44162.1"/>
    <property type="molecule type" value="Genomic_DNA"/>
</dbReference>
<reference evidence="1" key="1">
    <citation type="submission" date="2013-10" db="EMBL/GenBank/DDBJ databases">
        <title>Genomic analysis of the causative agents of coccidiosis in chickens.</title>
        <authorList>
            <person name="Reid A.J."/>
            <person name="Blake D."/>
            <person name="Billington K."/>
            <person name="Browne H."/>
            <person name="Dunn M."/>
            <person name="Hung S."/>
            <person name="Kawahara F."/>
            <person name="Miranda-Saavedra D."/>
            <person name="Mourier T."/>
            <person name="Nagra H."/>
            <person name="Otto T.D."/>
            <person name="Rawlings N."/>
            <person name="Sanchez A."/>
            <person name="Sanders M."/>
            <person name="Subramaniam C."/>
            <person name="Tay Y."/>
            <person name="Dear P."/>
            <person name="Doerig C."/>
            <person name="Gruber A."/>
            <person name="Parkinson J."/>
            <person name="Shirley M."/>
            <person name="Wan K.L."/>
            <person name="Berriman M."/>
            <person name="Tomley F."/>
            <person name="Pain A."/>
        </authorList>
    </citation>
    <scope>NUCLEOTIDE SEQUENCE [LARGE SCALE GENOMIC DNA]</scope>
    <source>
        <strain evidence="1">Houghton</strain>
    </source>
</reference>
<dbReference type="GeneID" id="25250498"/>
<keyword evidence="2" id="KW-1185">Reference proteome</keyword>
<dbReference type="AlphaFoldDB" id="U6L171"/>
<organism evidence="1 2">
    <name type="scientific">Eimeria tenella</name>
    <name type="common">Coccidian parasite</name>
    <dbReference type="NCBI Taxonomy" id="5802"/>
    <lineage>
        <taxon>Eukaryota</taxon>
        <taxon>Sar</taxon>
        <taxon>Alveolata</taxon>
        <taxon>Apicomplexa</taxon>
        <taxon>Conoidasida</taxon>
        <taxon>Coccidia</taxon>
        <taxon>Eucoccidiorida</taxon>
        <taxon>Eimeriorina</taxon>
        <taxon>Eimeriidae</taxon>
        <taxon>Eimeria</taxon>
    </lineage>
</organism>
<dbReference type="VEuPathDB" id="ToxoDB:ETH_00006465"/>
<gene>
    <name evidence="1" type="ORF">ETH_00006465</name>
</gene>
<evidence type="ECO:0000313" key="2">
    <source>
        <dbReference type="Proteomes" id="UP000030747"/>
    </source>
</evidence>